<gene>
    <name evidence="2" type="primary">Contig1041.g1134</name>
    <name evidence="2" type="ORF">STYLEM_20676</name>
</gene>
<proteinExistence type="predicted"/>
<accession>A0A078BAD7</accession>
<evidence type="ECO:0000256" key="1">
    <source>
        <dbReference type="SAM" id="MobiDB-lite"/>
    </source>
</evidence>
<feature type="region of interest" description="Disordered" evidence="1">
    <location>
        <begin position="512"/>
        <end position="580"/>
    </location>
</feature>
<name>A0A078BAD7_STYLE</name>
<dbReference type="InParanoid" id="A0A078BAD7"/>
<dbReference type="InterPro" id="IPR029062">
    <property type="entry name" value="Class_I_gatase-like"/>
</dbReference>
<evidence type="ECO:0000313" key="2">
    <source>
        <dbReference type="EMBL" id="CDW91520.1"/>
    </source>
</evidence>
<evidence type="ECO:0000313" key="3">
    <source>
        <dbReference type="Proteomes" id="UP000039865"/>
    </source>
</evidence>
<organism evidence="2 3">
    <name type="scientific">Stylonychia lemnae</name>
    <name type="common">Ciliate</name>
    <dbReference type="NCBI Taxonomy" id="5949"/>
    <lineage>
        <taxon>Eukaryota</taxon>
        <taxon>Sar</taxon>
        <taxon>Alveolata</taxon>
        <taxon>Ciliophora</taxon>
        <taxon>Intramacronucleata</taxon>
        <taxon>Spirotrichea</taxon>
        <taxon>Stichotrichia</taxon>
        <taxon>Sporadotrichida</taxon>
        <taxon>Oxytrichidae</taxon>
        <taxon>Stylonychinae</taxon>
        <taxon>Stylonychia</taxon>
    </lineage>
</organism>
<feature type="compositionally biased region" description="Polar residues" evidence="1">
    <location>
        <begin position="568"/>
        <end position="580"/>
    </location>
</feature>
<reference evidence="2 3" key="1">
    <citation type="submission" date="2014-06" db="EMBL/GenBank/DDBJ databases">
        <authorList>
            <person name="Swart Estienne"/>
        </authorList>
    </citation>
    <scope>NUCLEOTIDE SEQUENCE [LARGE SCALE GENOMIC DNA]</scope>
    <source>
        <strain evidence="2 3">130c</strain>
    </source>
</reference>
<dbReference type="AlphaFoldDB" id="A0A078BAD7"/>
<dbReference type="EMBL" id="CCKQ01019502">
    <property type="protein sequence ID" value="CDW91520.1"/>
    <property type="molecule type" value="Genomic_DNA"/>
</dbReference>
<dbReference type="OrthoDB" id="289273at2759"/>
<feature type="compositionally biased region" description="Basic and acidic residues" evidence="1">
    <location>
        <begin position="615"/>
        <end position="641"/>
    </location>
</feature>
<keyword evidence="3" id="KW-1185">Reference proteome</keyword>
<sequence>MMIDSPEYIIRDRATIDDYLYEPTTIYQESDAEKRFDNVDIVFIDGDGINLPWQRKNFKIGILFKMCKRTNKSLFASGMGMQMLVYFCATNFADLFVINGSEKGTALDQIKDINPHTIIDNLLDKCVKQVFLDNLTGDYYHYEQRESQWKPIGNVGLHYSRAMTTQNGQISGELIKKVLVYHEKGLNSNKPILFYSKLSDIRCEIKKQFISHPYMQNIPQKFVVENRNSWDPHPVNITNLDEVEGNYEIIAESDRGPQVAIHKNTLAVQFQIEKKYPESVQILNNFVSIKLSMIQSNGKIDQTLAKAIQRIQSLKRQHPSTKIESMSTINQLNRLSRYDFINDYQDDLLYGGESGAKQNLLNRSVTKQTTNNLNQQRADEQSRPLTARVKNIAVKSSDVDYKQHAKLKLKLISNINTNSGSSNKYFNQQNIQQHSTRYNQNAGQQSLHTEEKNFSERLKIGSVQDYGFDQESQRILSQRDPELVNSMIQSRNLILQSTKTDHSTLLNKKQLTNAKSSRPMTSILMRSPDMKSSQNGGQSQRVTFRDQINEQQNNKNPESRRQSVIEISRNNRGVSNNGLTENLIGRASQNSIRPASSAYLRYSQIETSDSAGIDENIKTKNQSRKEQSQESRKSHHTLEGKIKRHKHLKDYLIESEFKERLIEDSQFVWKKPNEIKQILHPTMSLEFLPDERASRNPFLLGSQSSNDLRRCDEEIYRKKEAENRKLWISKQNFKASFGNATTNSDKNFIKNYVNKDPSQPPALFRWRDENKQEWLNGNFKC</sequence>
<dbReference type="Gene3D" id="3.40.50.880">
    <property type="match status" value="1"/>
</dbReference>
<protein>
    <submittedName>
        <fullName evidence="2">Uncharacterized protein</fullName>
    </submittedName>
</protein>
<dbReference type="Proteomes" id="UP000039865">
    <property type="component" value="Unassembled WGS sequence"/>
</dbReference>
<feature type="compositionally biased region" description="Polar residues" evidence="1">
    <location>
        <begin position="530"/>
        <end position="542"/>
    </location>
</feature>
<feature type="region of interest" description="Disordered" evidence="1">
    <location>
        <begin position="611"/>
        <end position="642"/>
    </location>
</feature>